<dbReference type="InterPro" id="IPR013024">
    <property type="entry name" value="GGCT-like"/>
</dbReference>
<evidence type="ECO:0000256" key="2">
    <source>
        <dbReference type="PIRSR" id="PIRSR639126-1"/>
    </source>
</evidence>
<evidence type="ECO:0000259" key="4">
    <source>
        <dbReference type="Pfam" id="PF06094"/>
    </source>
</evidence>
<accession>A0A814JKQ5</accession>
<feature type="active site" description="Proton acceptor" evidence="2">
    <location>
        <position position="88"/>
    </location>
</feature>
<organism evidence="5 6">
    <name type="scientific">Brachionus calyciflorus</name>
    <dbReference type="NCBI Taxonomy" id="104777"/>
    <lineage>
        <taxon>Eukaryota</taxon>
        <taxon>Metazoa</taxon>
        <taxon>Spiralia</taxon>
        <taxon>Gnathifera</taxon>
        <taxon>Rotifera</taxon>
        <taxon>Eurotatoria</taxon>
        <taxon>Monogononta</taxon>
        <taxon>Pseudotrocha</taxon>
        <taxon>Ploima</taxon>
        <taxon>Brachionidae</taxon>
        <taxon>Brachionus</taxon>
    </lineage>
</organism>
<dbReference type="InterPro" id="IPR036568">
    <property type="entry name" value="GGCT-like_sf"/>
</dbReference>
<comment type="similarity">
    <text evidence="1 3">Belongs to the gamma-glutamylcyclotransferase family.</text>
</comment>
<feature type="domain" description="Gamma-glutamylcyclotransferase AIG2-like" evidence="4">
    <location>
        <begin position="14"/>
        <end position="122"/>
    </location>
</feature>
<dbReference type="PANTHER" id="PTHR12510:SF4">
    <property type="entry name" value="GAMMA-GLUTAMYLAMINECYCLOTRANSFERASE"/>
    <property type="match status" value="1"/>
</dbReference>
<dbReference type="OrthoDB" id="113620at2759"/>
<protein>
    <recommendedName>
        <fullName evidence="3">Gamma-glutamylcyclotransferase family protein</fullName>
    </recommendedName>
</protein>
<dbReference type="AlphaFoldDB" id="A0A814JKQ5"/>
<dbReference type="SUPFAM" id="SSF110857">
    <property type="entry name" value="Gamma-glutamyl cyclotransferase-like"/>
    <property type="match status" value="1"/>
</dbReference>
<keyword evidence="6" id="KW-1185">Reference proteome</keyword>
<dbReference type="Pfam" id="PF06094">
    <property type="entry name" value="GGACT"/>
    <property type="match status" value="1"/>
</dbReference>
<dbReference type="GO" id="GO:0061929">
    <property type="term" value="F:gamma-glutamylaminecyclotransferase activity"/>
    <property type="evidence" value="ECO:0007669"/>
    <property type="project" value="InterPro"/>
</dbReference>
<evidence type="ECO:0000256" key="3">
    <source>
        <dbReference type="RuleBase" id="RU367036"/>
    </source>
</evidence>
<gene>
    <name evidence="5" type="ORF">OXX778_LOCUS18286</name>
</gene>
<name>A0A814JKQ5_9BILA</name>
<dbReference type="Gene3D" id="3.10.490.10">
    <property type="entry name" value="Gamma-glutamyl cyclotransferase-like"/>
    <property type="match status" value="1"/>
</dbReference>
<evidence type="ECO:0000313" key="5">
    <source>
        <dbReference type="EMBL" id="CAF1039696.1"/>
    </source>
</evidence>
<dbReference type="InterPro" id="IPR009288">
    <property type="entry name" value="AIG2-like_dom"/>
</dbReference>
<sequence length="166" mass="19195">MPSENSQKPLIKAFFYGTLKRNEPNFDQLSNLNVTFLSEAVTVDKYPLIIASDFKIPFMLNKKGYGKNVHGELYLIDEEAKKFLDEFEGVHQNLYTDLTIDVIDKKSNQIHQVCSYLLDNFKEDLLNENTILFDNYSSKNKYHSEYEKCADTPENSQIVYDAVKAS</sequence>
<dbReference type="EMBL" id="CAJNOC010004998">
    <property type="protein sequence ID" value="CAF1039696.1"/>
    <property type="molecule type" value="Genomic_DNA"/>
</dbReference>
<comment type="caution">
    <text evidence="5">The sequence shown here is derived from an EMBL/GenBank/DDBJ whole genome shotgun (WGS) entry which is preliminary data.</text>
</comment>
<dbReference type="InterPro" id="IPR039126">
    <property type="entry name" value="GGACT"/>
</dbReference>
<evidence type="ECO:0000313" key="6">
    <source>
        <dbReference type="Proteomes" id="UP000663879"/>
    </source>
</evidence>
<dbReference type="CDD" id="cd06661">
    <property type="entry name" value="GGCT_like"/>
    <property type="match status" value="1"/>
</dbReference>
<dbReference type="Proteomes" id="UP000663879">
    <property type="component" value="Unassembled WGS sequence"/>
</dbReference>
<dbReference type="PANTHER" id="PTHR12510">
    <property type="entry name" value="TROPONIN C-AKIN-1 PROTEIN"/>
    <property type="match status" value="1"/>
</dbReference>
<proteinExistence type="inferred from homology"/>
<dbReference type="GO" id="GO:0005829">
    <property type="term" value="C:cytosol"/>
    <property type="evidence" value="ECO:0007669"/>
    <property type="project" value="TreeGrafter"/>
</dbReference>
<reference evidence="5" key="1">
    <citation type="submission" date="2021-02" db="EMBL/GenBank/DDBJ databases">
        <authorList>
            <person name="Nowell W R."/>
        </authorList>
    </citation>
    <scope>NUCLEOTIDE SEQUENCE</scope>
    <source>
        <strain evidence="5">Ploen Becks lab</strain>
    </source>
</reference>
<evidence type="ECO:0000256" key="1">
    <source>
        <dbReference type="ARBA" id="ARBA00008861"/>
    </source>
</evidence>